<gene>
    <name evidence="3" type="ORF">CC77DRAFT_408666</name>
</gene>
<organism evidence="3 4">
    <name type="scientific">Alternaria alternata</name>
    <name type="common">Alternaria rot fungus</name>
    <name type="synonym">Torula alternata</name>
    <dbReference type="NCBI Taxonomy" id="5599"/>
    <lineage>
        <taxon>Eukaryota</taxon>
        <taxon>Fungi</taxon>
        <taxon>Dikarya</taxon>
        <taxon>Ascomycota</taxon>
        <taxon>Pezizomycotina</taxon>
        <taxon>Dothideomycetes</taxon>
        <taxon>Pleosporomycetidae</taxon>
        <taxon>Pleosporales</taxon>
        <taxon>Pleosporineae</taxon>
        <taxon>Pleosporaceae</taxon>
        <taxon>Alternaria</taxon>
        <taxon>Alternaria sect. Alternaria</taxon>
        <taxon>Alternaria alternata complex</taxon>
    </lineage>
</organism>
<dbReference type="PANTHER" id="PTHR37577">
    <property type="entry name" value="INTEGRAL MEMBRANE PROTEIN"/>
    <property type="match status" value="1"/>
</dbReference>
<dbReference type="KEGG" id="aalt:CC77DRAFT_408666"/>
<feature type="region of interest" description="Disordered" evidence="1">
    <location>
        <begin position="507"/>
        <end position="538"/>
    </location>
</feature>
<feature type="transmembrane region" description="Helical" evidence="2">
    <location>
        <begin position="218"/>
        <end position="237"/>
    </location>
</feature>
<protein>
    <recommendedName>
        <fullName evidence="5">Transmembrane protein</fullName>
    </recommendedName>
</protein>
<keyword evidence="2" id="KW-0812">Transmembrane</keyword>
<accession>A0A177D9V7</accession>
<feature type="compositionally biased region" description="Polar residues" evidence="1">
    <location>
        <begin position="508"/>
        <end position="521"/>
    </location>
</feature>
<keyword evidence="4" id="KW-1185">Reference proteome</keyword>
<feature type="transmembrane region" description="Helical" evidence="2">
    <location>
        <begin position="175"/>
        <end position="194"/>
    </location>
</feature>
<proteinExistence type="predicted"/>
<dbReference type="PANTHER" id="PTHR37577:SF1">
    <property type="entry name" value="INTEGRAL MEMBRANE PROTEIN"/>
    <property type="match status" value="1"/>
</dbReference>
<evidence type="ECO:0000313" key="4">
    <source>
        <dbReference type="Proteomes" id="UP000077248"/>
    </source>
</evidence>
<dbReference type="VEuPathDB" id="FungiDB:CC77DRAFT_408666"/>
<reference evidence="3 4" key="1">
    <citation type="submission" date="2016-05" db="EMBL/GenBank/DDBJ databases">
        <title>Comparative analysis of secretome profiles of manganese(II)-oxidizing ascomycete fungi.</title>
        <authorList>
            <consortium name="DOE Joint Genome Institute"/>
            <person name="Zeiner C.A."/>
            <person name="Purvine S.O."/>
            <person name="Zink E.M."/>
            <person name="Wu S."/>
            <person name="Pasa-Tolic L."/>
            <person name="Chaput D.L."/>
            <person name="Haridas S."/>
            <person name="Grigoriev I.V."/>
            <person name="Santelli C.M."/>
            <person name="Hansel C.M."/>
        </authorList>
    </citation>
    <scope>NUCLEOTIDE SEQUENCE [LARGE SCALE GENOMIC DNA]</scope>
    <source>
        <strain evidence="3 4">SRC1lrK2f</strain>
    </source>
</reference>
<keyword evidence="2" id="KW-1133">Transmembrane helix</keyword>
<feature type="region of interest" description="Disordered" evidence="1">
    <location>
        <begin position="389"/>
        <end position="437"/>
    </location>
</feature>
<dbReference type="Proteomes" id="UP000077248">
    <property type="component" value="Unassembled WGS sequence"/>
</dbReference>
<dbReference type="RefSeq" id="XP_018381391.1">
    <property type="nucleotide sequence ID" value="XM_018531603.1"/>
</dbReference>
<dbReference type="EMBL" id="KV441491">
    <property type="protein sequence ID" value="OAG15970.1"/>
    <property type="molecule type" value="Genomic_DNA"/>
</dbReference>
<evidence type="ECO:0008006" key="5">
    <source>
        <dbReference type="Google" id="ProtNLM"/>
    </source>
</evidence>
<evidence type="ECO:0000313" key="3">
    <source>
        <dbReference type="EMBL" id="OAG15970.1"/>
    </source>
</evidence>
<feature type="compositionally biased region" description="Polar residues" evidence="1">
    <location>
        <begin position="407"/>
        <end position="428"/>
    </location>
</feature>
<feature type="transmembrane region" description="Helical" evidence="2">
    <location>
        <begin position="469"/>
        <end position="487"/>
    </location>
</feature>
<sequence length="565" mass="63157">MGNCGSSLDCAACGNIRNGGKCTKDLKFNADIAGIGVLVSFYFSALVVFLVVIWGYLTATLPTGLLQETDQHALKLLKKPFKRDKRHVGAETPIPIQMSRRQGRSDVLVSFIKMLSDQQLITGLSILIAALSSQCVISQREWHIVTSLAYFSATTHSLSLDVLRNYLVEHIWVRYCRITFTLIFLVFFTFAFLVDHLPAWQDQIVHCLLLDWRSQPGLLQISTLMINVVPVLIILWGKHLSAMARLIAPEAIHHRHVTTTMVDRMSMYFWSWTNNISISESANIVADARRLYGIAIRPSNTKTRISVWYFLEQYHEAYLSELPVWAFQFAYGTTNTIQAVWGVDAWGTDVEDETTTLGFGQVVAIGLLVLPLITLTELINEQSTSSRLHLPQSHELSQPIDDPKKSPPNNTTSELQVRTAESAQTDDSNPFGDPTDQVQSKVSRKVAIISLVFSALATALMVVAGSINYQLVLIAILVAWAVSKMTITIKRQVNQARFVWKEIRSRKTQQTMMQSPPAARSTSDESIPHSTPKSISIDISTNHQDSIQTIDCDENAPDVRMSSHV</sequence>
<dbReference type="AlphaFoldDB" id="A0A177D9V7"/>
<dbReference type="InterPro" id="IPR053018">
    <property type="entry name" value="Elsinochrome_Biosynth-Asso"/>
</dbReference>
<feature type="compositionally biased region" description="Polar residues" evidence="1">
    <location>
        <begin position="528"/>
        <end position="538"/>
    </location>
</feature>
<feature type="transmembrane region" description="Helical" evidence="2">
    <location>
        <begin position="32"/>
        <end position="57"/>
    </location>
</feature>
<name>A0A177D9V7_ALTAL</name>
<evidence type="ECO:0000256" key="2">
    <source>
        <dbReference type="SAM" id="Phobius"/>
    </source>
</evidence>
<dbReference type="GeneID" id="29117197"/>
<evidence type="ECO:0000256" key="1">
    <source>
        <dbReference type="SAM" id="MobiDB-lite"/>
    </source>
</evidence>
<keyword evidence="2" id="KW-0472">Membrane</keyword>